<dbReference type="GO" id="GO:0016020">
    <property type="term" value="C:membrane"/>
    <property type="evidence" value="ECO:0007669"/>
    <property type="project" value="TreeGrafter"/>
</dbReference>
<dbReference type="WBParaSite" id="EEL_0000916001-mRNA-1">
    <property type="protein sequence ID" value="EEL_0000916001-mRNA-1"/>
    <property type="gene ID" value="EEL_0000916001"/>
</dbReference>
<evidence type="ECO:0000256" key="4">
    <source>
        <dbReference type="SAM" id="Coils"/>
    </source>
</evidence>
<dbReference type="InterPro" id="IPR011993">
    <property type="entry name" value="PH-like_dom_sf"/>
</dbReference>
<keyword evidence="2" id="KW-0445">Lipid transport</keyword>
<sequence>MASVRRPTKSLNEVNEEDEDDTLLKVRGIMYKWTNFVYGWQKRYFELENGVLVYYKSESERQYGSRGAIALRIARLVESDIDSSRFDLLTNSSCWYLRIGNPKSRNLWLRALRYQMFGSTNKSKNHCSTDDLAKSTDCGQSSLSLELMNKMEQLERFNDMIERQAARLENLIHTVKDNRENTSATSLLDESIALNAVTIAVLQNINTCVHLLAKQVLVNFPNVNAATISLH</sequence>
<feature type="coiled-coil region" evidence="4">
    <location>
        <begin position="151"/>
        <end position="178"/>
    </location>
</feature>
<dbReference type="PANTHER" id="PTHR10972:SF136">
    <property type="entry name" value="OXYSTEROL-BINDING PROTEIN 8"/>
    <property type="match status" value="1"/>
</dbReference>
<dbReference type="GO" id="GO:0006869">
    <property type="term" value="P:lipid transport"/>
    <property type="evidence" value="ECO:0007669"/>
    <property type="project" value="UniProtKB-KW"/>
</dbReference>
<dbReference type="Gene3D" id="2.30.29.30">
    <property type="entry name" value="Pleckstrin-homology domain (PH domain)/Phosphotyrosine-binding domain (PTB)"/>
    <property type="match status" value="1"/>
</dbReference>
<evidence type="ECO:0000256" key="1">
    <source>
        <dbReference type="ARBA" id="ARBA00022448"/>
    </source>
</evidence>
<proteinExistence type="predicted"/>
<feature type="domain" description="PH" evidence="5">
    <location>
        <begin position="23"/>
        <end position="117"/>
    </location>
</feature>
<dbReference type="Pfam" id="PF00169">
    <property type="entry name" value="PH"/>
    <property type="match status" value="1"/>
</dbReference>
<keyword evidence="1" id="KW-0813">Transport</keyword>
<dbReference type="PANTHER" id="PTHR10972">
    <property type="entry name" value="OXYSTEROL-BINDING PROTEIN-RELATED"/>
    <property type="match status" value="1"/>
</dbReference>
<evidence type="ECO:0000313" key="6">
    <source>
        <dbReference type="Proteomes" id="UP000050640"/>
    </source>
</evidence>
<dbReference type="AlphaFoldDB" id="A0A0R3S339"/>
<name>A0A0R3S339_9BILA</name>
<dbReference type="STRING" id="1147741.A0A0R3S339"/>
<keyword evidence="3" id="KW-0446">Lipid-binding</keyword>
<dbReference type="SMART" id="SM00233">
    <property type="entry name" value="PH"/>
    <property type="match status" value="1"/>
</dbReference>
<keyword evidence="6" id="KW-1185">Reference proteome</keyword>
<evidence type="ECO:0000313" key="7">
    <source>
        <dbReference type="WBParaSite" id="EEL_0000916001-mRNA-1"/>
    </source>
</evidence>
<dbReference type="PROSITE" id="PS50003">
    <property type="entry name" value="PH_DOMAIN"/>
    <property type="match status" value="1"/>
</dbReference>
<evidence type="ECO:0000256" key="2">
    <source>
        <dbReference type="ARBA" id="ARBA00023055"/>
    </source>
</evidence>
<evidence type="ECO:0000259" key="5">
    <source>
        <dbReference type="PROSITE" id="PS50003"/>
    </source>
</evidence>
<dbReference type="SUPFAM" id="SSF50729">
    <property type="entry name" value="PH domain-like"/>
    <property type="match status" value="1"/>
</dbReference>
<evidence type="ECO:0000256" key="3">
    <source>
        <dbReference type="ARBA" id="ARBA00023121"/>
    </source>
</evidence>
<organism evidence="6 7">
    <name type="scientific">Elaeophora elaphi</name>
    <dbReference type="NCBI Taxonomy" id="1147741"/>
    <lineage>
        <taxon>Eukaryota</taxon>
        <taxon>Metazoa</taxon>
        <taxon>Ecdysozoa</taxon>
        <taxon>Nematoda</taxon>
        <taxon>Chromadorea</taxon>
        <taxon>Rhabditida</taxon>
        <taxon>Spirurina</taxon>
        <taxon>Spiruromorpha</taxon>
        <taxon>Filarioidea</taxon>
        <taxon>Onchocercidae</taxon>
        <taxon>Elaeophora</taxon>
    </lineage>
</organism>
<dbReference type="InterPro" id="IPR001849">
    <property type="entry name" value="PH_domain"/>
</dbReference>
<dbReference type="Proteomes" id="UP000050640">
    <property type="component" value="Unplaced"/>
</dbReference>
<reference evidence="7" key="1">
    <citation type="submission" date="2017-02" db="UniProtKB">
        <authorList>
            <consortium name="WormBaseParasite"/>
        </authorList>
    </citation>
    <scope>IDENTIFICATION</scope>
</reference>
<dbReference type="GO" id="GO:0032934">
    <property type="term" value="F:sterol binding"/>
    <property type="evidence" value="ECO:0007669"/>
    <property type="project" value="TreeGrafter"/>
</dbReference>
<protein>
    <submittedName>
        <fullName evidence="7">PH domain-containing protein</fullName>
    </submittedName>
</protein>
<accession>A0A0R3S339</accession>
<keyword evidence="4" id="KW-0175">Coiled coil</keyword>
<dbReference type="GO" id="GO:0005829">
    <property type="term" value="C:cytosol"/>
    <property type="evidence" value="ECO:0007669"/>
    <property type="project" value="TreeGrafter"/>
</dbReference>
<dbReference type="InterPro" id="IPR000648">
    <property type="entry name" value="Oxysterol-bd"/>
</dbReference>